<dbReference type="PROSITE" id="PS50995">
    <property type="entry name" value="HTH_MARR_2"/>
    <property type="match status" value="1"/>
</dbReference>
<gene>
    <name evidence="5" type="ORF">CLSA_c16780</name>
</gene>
<organism evidence="5 6">
    <name type="scientific">Clostridium saccharobutylicum DSM 13864</name>
    <dbReference type="NCBI Taxonomy" id="1345695"/>
    <lineage>
        <taxon>Bacteria</taxon>
        <taxon>Bacillati</taxon>
        <taxon>Bacillota</taxon>
        <taxon>Clostridia</taxon>
        <taxon>Eubacteriales</taxon>
        <taxon>Clostridiaceae</taxon>
        <taxon>Clostridium</taxon>
    </lineage>
</organism>
<keyword evidence="6" id="KW-1185">Reference proteome</keyword>
<dbReference type="PANTHER" id="PTHR42756">
    <property type="entry name" value="TRANSCRIPTIONAL REGULATOR, MARR"/>
    <property type="match status" value="1"/>
</dbReference>
<accession>U5MQ74</accession>
<dbReference type="SMART" id="SM00347">
    <property type="entry name" value="HTH_MARR"/>
    <property type="match status" value="1"/>
</dbReference>
<dbReference type="Proteomes" id="UP000017118">
    <property type="component" value="Chromosome"/>
</dbReference>
<dbReference type="GO" id="GO:0003700">
    <property type="term" value="F:DNA-binding transcription factor activity"/>
    <property type="evidence" value="ECO:0007669"/>
    <property type="project" value="InterPro"/>
</dbReference>
<sequence>MNDVNSKNFRELIRILDRKLGLLNKQDSCCLEVTLAQCHALVEIGRAENISLKDLANLIDLDISTMSRTVDSLVKKEFVFRTPSKTDRRSVDIKLTEKGLKLFTDIESNMDNKFKNIFNQISLENQLIVFNGLNIIIEALAKNESMSTCCNKDINNKCNKTNKN</sequence>
<reference evidence="5 6" key="1">
    <citation type="journal article" date="2013" name="Genome Announc.">
        <title>Complete Genome Sequence of the Solvent Producer Clostridium saccharobutylicum NCP262 (DSM 13864).</title>
        <authorList>
            <person name="Poehlein A."/>
            <person name="Hartwich K."/>
            <person name="Krabben P."/>
            <person name="Ehrenreich A."/>
            <person name="Liebl W."/>
            <person name="Durre P."/>
            <person name="Gottschalk G."/>
            <person name="Daniel R."/>
        </authorList>
    </citation>
    <scope>NUCLEOTIDE SEQUENCE [LARGE SCALE GENOMIC DNA]</scope>
    <source>
        <strain evidence="5">DSM 13864</strain>
    </source>
</reference>
<protein>
    <submittedName>
        <fullName evidence="5">Transcriptional regulator, MarR family</fullName>
    </submittedName>
</protein>
<dbReference type="RefSeq" id="WP_022745184.1">
    <property type="nucleotide sequence ID" value="NC_022571.1"/>
</dbReference>
<keyword evidence="2" id="KW-0238">DNA-binding</keyword>
<name>U5MQ74_CLOSA</name>
<evidence type="ECO:0000313" key="5">
    <source>
        <dbReference type="EMBL" id="AGX42673.1"/>
    </source>
</evidence>
<dbReference type="Gene3D" id="1.10.10.10">
    <property type="entry name" value="Winged helix-like DNA-binding domain superfamily/Winged helix DNA-binding domain"/>
    <property type="match status" value="1"/>
</dbReference>
<keyword evidence="1" id="KW-0805">Transcription regulation</keyword>
<dbReference type="InterPro" id="IPR036390">
    <property type="entry name" value="WH_DNA-bd_sf"/>
</dbReference>
<evidence type="ECO:0000259" key="4">
    <source>
        <dbReference type="PROSITE" id="PS50995"/>
    </source>
</evidence>
<dbReference type="EMBL" id="CP006721">
    <property type="protein sequence ID" value="AGX42673.1"/>
    <property type="molecule type" value="Genomic_DNA"/>
</dbReference>
<keyword evidence="3" id="KW-0804">Transcription</keyword>
<dbReference type="HOGENOM" id="CLU_083287_27_8_9"/>
<evidence type="ECO:0000256" key="1">
    <source>
        <dbReference type="ARBA" id="ARBA00023015"/>
    </source>
</evidence>
<dbReference type="OrthoDB" id="1853358at2"/>
<evidence type="ECO:0000313" key="6">
    <source>
        <dbReference type="Proteomes" id="UP000017118"/>
    </source>
</evidence>
<proteinExistence type="predicted"/>
<dbReference type="PRINTS" id="PR00598">
    <property type="entry name" value="HTHMARR"/>
</dbReference>
<evidence type="ECO:0000256" key="2">
    <source>
        <dbReference type="ARBA" id="ARBA00023125"/>
    </source>
</evidence>
<evidence type="ECO:0000256" key="3">
    <source>
        <dbReference type="ARBA" id="ARBA00023163"/>
    </source>
</evidence>
<feature type="domain" description="HTH marR-type" evidence="4">
    <location>
        <begin position="5"/>
        <end position="138"/>
    </location>
</feature>
<dbReference type="InterPro" id="IPR036388">
    <property type="entry name" value="WH-like_DNA-bd_sf"/>
</dbReference>
<dbReference type="PANTHER" id="PTHR42756:SF1">
    <property type="entry name" value="TRANSCRIPTIONAL REPRESSOR OF EMRAB OPERON"/>
    <property type="match status" value="1"/>
</dbReference>
<dbReference type="PROSITE" id="PS01117">
    <property type="entry name" value="HTH_MARR_1"/>
    <property type="match status" value="1"/>
</dbReference>
<dbReference type="PATRIC" id="fig|1345695.10.peg.3799"/>
<dbReference type="Pfam" id="PF01047">
    <property type="entry name" value="MarR"/>
    <property type="match status" value="1"/>
</dbReference>
<dbReference type="AlphaFoldDB" id="U5MQ74"/>
<dbReference type="SUPFAM" id="SSF46785">
    <property type="entry name" value="Winged helix' DNA-binding domain"/>
    <property type="match status" value="1"/>
</dbReference>
<dbReference type="InterPro" id="IPR023187">
    <property type="entry name" value="Tscrpt_reg_MarR-type_CS"/>
</dbReference>
<dbReference type="GeneID" id="55474167"/>
<dbReference type="GO" id="GO:0003677">
    <property type="term" value="F:DNA binding"/>
    <property type="evidence" value="ECO:0007669"/>
    <property type="project" value="UniProtKB-KW"/>
</dbReference>
<dbReference type="InterPro" id="IPR000835">
    <property type="entry name" value="HTH_MarR-typ"/>
</dbReference>
<dbReference type="KEGG" id="csb:CLSA_c16780"/>
<dbReference type="eggNOG" id="COG1846">
    <property type="taxonomic scope" value="Bacteria"/>
</dbReference>